<evidence type="ECO:0000313" key="2">
    <source>
        <dbReference type="Proteomes" id="UP000249566"/>
    </source>
</evidence>
<evidence type="ECO:0000313" key="1">
    <source>
        <dbReference type="EMBL" id="SQG89996.1"/>
    </source>
</evidence>
<dbReference type="EMBL" id="LS483412">
    <property type="protein sequence ID" value="SQG89996.1"/>
    <property type="molecule type" value="Genomic_DNA"/>
</dbReference>
<sequence>MLKITINKFINGNYWSCKNITRLNEVLLFHHHGLAMCTYLLTYESNQLFAEFNSGNHGWLFDRYSKNYPGQLRLCY</sequence>
<dbReference type="AlphaFoldDB" id="A0AAX2ITX5"/>
<reference evidence="1 2" key="1">
    <citation type="submission" date="2018-06" db="EMBL/GenBank/DDBJ databases">
        <authorList>
            <consortium name="Pathogen Informatics"/>
            <person name="Doyle S."/>
        </authorList>
    </citation>
    <scope>NUCLEOTIDE SEQUENCE [LARGE SCALE GENOMIC DNA]</scope>
    <source>
        <strain evidence="1 2">NCTC12272</strain>
    </source>
</reference>
<protein>
    <submittedName>
        <fullName evidence="1">Uncharacterized protein</fullName>
    </submittedName>
</protein>
<proteinExistence type="predicted"/>
<gene>
    <name evidence="1" type="ORF">NCTC12272_01182</name>
</gene>
<organism evidence="1 2">
    <name type="scientific">Legionella pneumophila subsp. pascullei</name>
    <dbReference type="NCBI Taxonomy" id="91890"/>
    <lineage>
        <taxon>Bacteria</taxon>
        <taxon>Pseudomonadati</taxon>
        <taxon>Pseudomonadota</taxon>
        <taxon>Gammaproteobacteria</taxon>
        <taxon>Legionellales</taxon>
        <taxon>Legionellaceae</taxon>
        <taxon>Legionella</taxon>
    </lineage>
</organism>
<accession>A0AAX2ITX5</accession>
<name>A0AAX2ITX5_LEGPN</name>
<dbReference type="Proteomes" id="UP000249566">
    <property type="component" value="Chromosome 1"/>
</dbReference>